<dbReference type="GO" id="GO:0004674">
    <property type="term" value="F:protein serine/threonine kinase activity"/>
    <property type="evidence" value="ECO:0007669"/>
    <property type="project" value="UniProtKB-EC"/>
</dbReference>
<dbReference type="Gene3D" id="1.10.510.10">
    <property type="entry name" value="Transferase(Phosphotransferase) domain 1"/>
    <property type="match status" value="1"/>
</dbReference>
<evidence type="ECO:0000313" key="7">
    <source>
        <dbReference type="Proteomes" id="UP000187735"/>
    </source>
</evidence>
<evidence type="ECO:0000256" key="3">
    <source>
        <dbReference type="ARBA" id="ARBA00022777"/>
    </source>
</evidence>
<dbReference type="PROSITE" id="PS50011">
    <property type="entry name" value="PROTEIN_KINASE_DOM"/>
    <property type="match status" value="1"/>
</dbReference>
<accession>A0A1P8WAV1</accession>
<dbReference type="CDD" id="cd14014">
    <property type="entry name" value="STKc_PknB_like"/>
    <property type="match status" value="1"/>
</dbReference>
<evidence type="ECO:0000256" key="2">
    <source>
        <dbReference type="ARBA" id="ARBA00022741"/>
    </source>
</evidence>
<dbReference type="EMBL" id="CP017641">
    <property type="protein sequence ID" value="APZ91166.1"/>
    <property type="molecule type" value="Genomic_DNA"/>
</dbReference>
<dbReference type="AlphaFoldDB" id="A0A1P8WAV1"/>
<evidence type="ECO:0000256" key="4">
    <source>
        <dbReference type="ARBA" id="ARBA00022840"/>
    </source>
</evidence>
<protein>
    <submittedName>
        <fullName evidence="6">Serine/threonine-protein kinase PknD</fullName>
        <ecNumber evidence="6">2.7.11.1</ecNumber>
    </submittedName>
</protein>
<evidence type="ECO:0000313" key="6">
    <source>
        <dbReference type="EMBL" id="APZ91166.1"/>
    </source>
</evidence>
<dbReference type="SUPFAM" id="SSF56112">
    <property type="entry name" value="Protein kinase-like (PK-like)"/>
    <property type="match status" value="1"/>
</dbReference>
<reference evidence="6 7" key="1">
    <citation type="journal article" date="2016" name="Front. Microbiol.">
        <title>Fuerstia marisgermanicae gen. nov., sp. nov., an Unusual Member of the Phylum Planctomycetes from the German Wadden Sea.</title>
        <authorList>
            <person name="Kohn T."/>
            <person name="Heuer A."/>
            <person name="Jogler M."/>
            <person name="Vollmers J."/>
            <person name="Boedeker C."/>
            <person name="Bunk B."/>
            <person name="Rast P."/>
            <person name="Borchert D."/>
            <person name="Glockner I."/>
            <person name="Freese H.M."/>
            <person name="Klenk H.P."/>
            <person name="Overmann J."/>
            <person name="Kaster A.K."/>
            <person name="Rohde M."/>
            <person name="Wiegand S."/>
            <person name="Jogler C."/>
        </authorList>
    </citation>
    <scope>NUCLEOTIDE SEQUENCE [LARGE SCALE GENOMIC DNA]</scope>
    <source>
        <strain evidence="6 7">NH11</strain>
    </source>
</reference>
<dbReference type="PANTHER" id="PTHR43289">
    <property type="entry name" value="MITOGEN-ACTIVATED PROTEIN KINASE KINASE KINASE 20-RELATED"/>
    <property type="match status" value="1"/>
</dbReference>
<dbReference type="InterPro" id="IPR011009">
    <property type="entry name" value="Kinase-like_dom_sf"/>
</dbReference>
<gene>
    <name evidence="6" type="primary">pknD_2</name>
    <name evidence="6" type="ORF">Fuma_00752</name>
</gene>
<keyword evidence="3 6" id="KW-0418">Kinase</keyword>
<dbReference type="STRING" id="1891926.Fuma_00752"/>
<dbReference type="Proteomes" id="UP000187735">
    <property type="component" value="Chromosome"/>
</dbReference>
<keyword evidence="7" id="KW-1185">Reference proteome</keyword>
<dbReference type="Pfam" id="PF00069">
    <property type="entry name" value="Pkinase"/>
    <property type="match status" value="1"/>
</dbReference>
<evidence type="ECO:0000259" key="5">
    <source>
        <dbReference type="PROSITE" id="PS50011"/>
    </source>
</evidence>
<keyword evidence="2" id="KW-0547">Nucleotide-binding</keyword>
<sequence>MLNDKSVSELISRSLSGHLDSTDQKAVDERLAGDAKCRNFARLSKLIQDSLSDVAEKTLQGDTSVTAGLSAVAKSKLKQKLRKESARLSQMQLSATMVPDRTDTPVHGMGVAEEKRRAATDPADILSPKEGDLRKMSSRFSLIRKLGEGGLGTVWLARDEKLKRTVAIKEMNAAAAEHPRAWQRFHREAEITGHLEHPNIVPMYQFGHDAEHGQPFYAMRFVGKRTLVEAIEEYHDRREMGEDVTMDLHRLLSAFIGICQAIAYAHSRGVIHRDLKPENVALDNFGQVIVLDWGLAKISDEFESESILSGDSPLSDSGFGQTMAGEFIGTPLYMAPEQASGQLDMVDYRTDVYGLGAILFAMLTGSAPHQNSSVKEGSAVPIPELLESVAQRPSPRVRDYLPGVPSDLANICQKAMHPKRHSRYQSATEVADSVQRWMAGRSNRRQAYANSRGEGRELRTAMQGAVRDLERNVRFMSSLPPIQGLINAAQNDPPEDLTVWRERLGVIFGGLLKTNCDFGSVSFAKVSDGKFQELVRMERHRTDAYNIRSIPASRLGSGPLTTCMEKALSGHPDEVHVALSSECPDDRRRPADGHGGNRLAAAVPIFDAKSEELFGFVMIEACLERLIETLLRERVRSPGRLFVLDNECRILIQINSKHGRVRDDDGKAMSSMSDHWETILPTLKDRGEYVDEQDHAVYATRIDLVPGRYSLAIAMCLAVPE</sequence>
<feature type="domain" description="Protein kinase" evidence="5">
    <location>
        <begin position="140"/>
        <end position="438"/>
    </location>
</feature>
<dbReference type="EC" id="2.7.11.1" evidence="6"/>
<dbReference type="SMART" id="SM00220">
    <property type="entry name" value="S_TKc"/>
    <property type="match status" value="1"/>
</dbReference>
<keyword evidence="1 6" id="KW-0808">Transferase</keyword>
<keyword evidence="4" id="KW-0067">ATP-binding</keyword>
<dbReference type="Gene3D" id="3.30.200.20">
    <property type="entry name" value="Phosphorylase Kinase, domain 1"/>
    <property type="match status" value="1"/>
</dbReference>
<dbReference type="OrthoDB" id="500858at2"/>
<dbReference type="KEGG" id="fmr:Fuma_00752"/>
<evidence type="ECO:0000256" key="1">
    <source>
        <dbReference type="ARBA" id="ARBA00022679"/>
    </source>
</evidence>
<dbReference type="RefSeq" id="WP_077022967.1">
    <property type="nucleotide sequence ID" value="NZ_CP017641.1"/>
</dbReference>
<organism evidence="6 7">
    <name type="scientific">Fuerstiella marisgermanici</name>
    <dbReference type="NCBI Taxonomy" id="1891926"/>
    <lineage>
        <taxon>Bacteria</taxon>
        <taxon>Pseudomonadati</taxon>
        <taxon>Planctomycetota</taxon>
        <taxon>Planctomycetia</taxon>
        <taxon>Planctomycetales</taxon>
        <taxon>Planctomycetaceae</taxon>
        <taxon>Fuerstiella</taxon>
    </lineage>
</organism>
<proteinExistence type="predicted"/>
<dbReference type="InterPro" id="IPR000719">
    <property type="entry name" value="Prot_kinase_dom"/>
</dbReference>
<dbReference type="PANTHER" id="PTHR43289:SF6">
    <property type="entry name" value="SERINE_THREONINE-PROTEIN KINASE NEKL-3"/>
    <property type="match status" value="1"/>
</dbReference>
<dbReference type="GO" id="GO:0005524">
    <property type="term" value="F:ATP binding"/>
    <property type="evidence" value="ECO:0007669"/>
    <property type="project" value="UniProtKB-KW"/>
</dbReference>
<name>A0A1P8WAV1_9PLAN</name>